<protein>
    <submittedName>
        <fullName evidence="1">Putative secreted protein</fullName>
    </submittedName>
</protein>
<proteinExistence type="predicted"/>
<sequence>MMLWIGEATLLPSCATSSTVFGHPVRARRMVVRAPLASNRGKELPMHLLRRLRLELPRLMTVSCAWH</sequence>
<dbReference type="EMBL" id="GGFL01013839">
    <property type="protein sequence ID" value="MBW78017.1"/>
    <property type="molecule type" value="Transcribed_RNA"/>
</dbReference>
<dbReference type="AlphaFoldDB" id="A0A2M4DKF1"/>
<evidence type="ECO:0000313" key="1">
    <source>
        <dbReference type="EMBL" id="MBW78017.1"/>
    </source>
</evidence>
<accession>A0A2M4DKF1</accession>
<reference evidence="1" key="1">
    <citation type="submission" date="2018-01" db="EMBL/GenBank/DDBJ databases">
        <title>An insight into the sialome of Amazonian anophelines.</title>
        <authorList>
            <person name="Ribeiro J.M."/>
            <person name="Scarpassa V."/>
            <person name="Calvo E."/>
        </authorList>
    </citation>
    <scope>NUCLEOTIDE SEQUENCE</scope>
</reference>
<name>A0A2M4DKF1_ANODA</name>
<organism evidence="1">
    <name type="scientific">Anopheles darlingi</name>
    <name type="common">Mosquito</name>
    <dbReference type="NCBI Taxonomy" id="43151"/>
    <lineage>
        <taxon>Eukaryota</taxon>
        <taxon>Metazoa</taxon>
        <taxon>Ecdysozoa</taxon>
        <taxon>Arthropoda</taxon>
        <taxon>Hexapoda</taxon>
        <taxon>Insecta</taxon>
        <taxon>Pterygota</taxon>
        <taxon>Neoptera</taxon>
        <taxon>Endopterygota</taxon>
        <taxon>Diptera</taxon>
        <taxon>Nematocera</taxon>
        <taxon>Culicoidea</taxon>
        <taxon>Culicidae</taxon>
        <taxon>Anophelinae</taxon>
        <taxon>Anopheles</taxon>
    </lineage>
</organism>